<keyword evidence="5" id="KW-0611">Plant defense</keyword>
<dbReference type="PANTHER" id="PTHR36766:SF70">
    <property type="entry name" value="DISEASE RESISTANCE PROTEIN RGA4"/>
    <property type="match status" value="1"/>
</dbReference>
<evidence type="ECO:0000259" key="9">
    <source>
        <dbReference type="Pfam" id="PF23559"/>
    </source>
</evidence>
<dbReference type="InterPro" id="IPR042197">
    <property type="entry name" value="Apaf_helical"/>
</dbReference>
<dbReference type="InterPro" id="IPR032675">
    <property type="entry name" value="LRR_dom_sf"/>
</dbReference>
<dbReference type="InterPro" id="IPR058922">
    <property type="entry name" value="WHD_DRP"/>
</dbReference>
<evidence type="ECO:0000313" key="11">
    <source>
        <dbReference type="EMBL" id="KAK1306342.1"/>
    </source>
</evidence>
<dbReference type="PRINTS" id="PR00364">
    <property type="entry name" value="DISEASERSIST"/>
</dbReference>
<evidence type="ECO:0000256" key="6">
    <source>
        <dbReference type="ARBA" id="ARBA00022840"/>
    </source>
</evidence>
<dbReference type="InterPro" id="IPR055414">
    <property type="entry name" value="LRR_R13L4/SHOC2-like"/>
</dbReference>
<dbReference type="GO" id="GO:0009626">
    <property type="term" value="P:plant-type hypersensitive response"/>
    <property type="evidence" value="ECO:0007669"/>
    <property type="project" value="UniProtKB-ARBA"/>
</dbReference>
<dbReference type="Pfam" id="PF18052">
    <property type="entry name" value="Rx_N"/>
    <property type="match status" value="1"/>
</dbReference>
<proteinExistence type="inferred from homology"/>
<reference evidence="11" key="2">
    <citation type="submission" date="2023-06" db="EMBL/GenBank/DDBJ databases">
        <authorList>
            <person name="Ma L."/>
            <person name="Liu K.-W."/>
            <person name="Li Z."/>
            <person name="Hsiao Y.-Y."/>
            <person name="Qi Y."/>
            <person name="Fu T."/>
            <person name="Tang G."/>
            <person name="Zhang D."/>
            <person name="Sun W.-H."/>
            <person name="Liu D.-K."/>
            <person name="Li Y."/>
            <person name="Chen G.-Z."/>
            <person name="Liu X.-D."/>
            <person name="Liao X.-Y."/>
            <person name="Jiang Y.-T."/>
            <person name="Yu X."/>
            <person name="Hao Y."/>
            <person name="Huang J."/>
            <person name="Zhao X.-W."/>
            <person name="Ke S."/>
            <person name="Chen Y.-Y."/>
            <person name="Wu W.-L."/>
            <person name="Hsu J.-L."/>
            <person name="Lin Y.-F."/>
            <person name="Huang M.-D."/>
            <person name="Li C.-Y."/>
            <person name="Huang L."/>
            <person name="Wang Z.-W."/>
            <person name="Zhao X."/>
            <person name="Zhong W.-Y."/>
            <person name="Peng D.-H."/>
            <person name="Ahmad S."/>
            <person name="Lan S."/>
            <person name="Zhang J.-S."/>
            <person name="Tsai W.-C."/>
            <person name="Van De Peer Y."/>
            <person name="Liu Z.-J."/>
        </authorList>
    </citation>
    <scope>NUCLEOTIDE SEQUENCE</scope>
    <source>
        <strain evidence="11">CP</strain>
        <tissue evidence="11">Leaves</tissue>
    </source>
</reference>
<dbReference type="PANTHER" id="PTHR36766">
    <property type="entry name" value="PLANT BROAD-SPECTRUM MILDEW RESISTANCE PROTEIN RPW8"/>
    <property type="match status" value="1"/>
</dbReference>
<evidence type="ECO:0000256" key="2">
    <source>
        <dbReference type="ARBA" id="ARBA00022614"/>
    </source>
</evidence>
<sequence>MIIPSVVVKEITGKVTDLLKDEAFMLWGVNDRFTTLNHKLATISGVLQDAENKELKDVVIRRWLDELRDVMYDINDIIDDFNLYLHHDDDASSSNKRGFALLVTSAYNKCFEIVSEIIQCNFHRHDVGTRIDEINERLERIHQDRAQFTLVANVQGPALSRSTTTKTFRDRETVSTYIESEVFGIDDHSDRLIQSLSESTNGKDGCRMIAIVGMGGIGKTTLAQKVYDKFNFKHKIWVCVSQNFNEIDVVKSVIKSAGGNHEQAHTMEELHKMMKDVLHGKQILLVLDDMWGPEVWTKVLRVPFQSFTADTRVLITTRDGRVAKKVGAVYTHQAEVLSDEHAWSLLSKVVCQGNINMEDIEDLKDVGMEIVRKCKGLPLAIKAIGGILINKDPIEGQWRSVLTDDLWSTSEIMSVLRLSYMDLPSHLKSCFLTYSLFPEDYELSRTRVIRMWVAEGFVKEGPADVNGNQMEDFAELYHNELVMRSLLQVVKFSVDPEDTDMRCKMHDLVRELAISMTNGEHITGHDRQQDSLKVRRLSILNVEEMEENIPKRVKNEKCRLRSLLVFQSKGMKVIPGNLYDNLKFLHILDLSNASFEHLPDSIGELVHLRYLNLYNTNIVELPNSICNLRQVQTLILLKSKQITKIPKGLSQMQELRHLEVHSWVDIPEGIGQLTNLRTLRDFTVRNRDGRCNIEELNSLSMLRYLVVQSFDKVPSATEASGAALGQKPHLKFLALKCAFRVEGVRNKDEMRRIEEVLEHFQPHKSLETLFICDYYGRTLPTWMSMTPSPLEKLNHLELNDLSNLQWLPSLGNLPKLKVLRISNCTSIKTIGTEFVNDQEGTFPKLIFLSFNNMPQWEEWNGGERTDIFPRLKILELVRCPMLKWIPGVFARPDIKVAMGDFSPLLLTEDEGKQYGNEFTGLYRQMLKRS</sequence>
<dbReference type="GO" id="GO:0002758">
    <property type="term" value="P:innate immune response-activating signaling pathway"/>
    <property type="evidence" value="ECO:0007669"/>
    <property type="project" value="UniProtKB-ARBA"/>
</dbReference>
<feature type="domain" description="Disease resistance R13L4/SHOC-2-like LRR" evidence="10">
    <location>
        <begin position="560"/>
        <end position="854"/>
    </location>
</feature>
<dbReference type="InterPro" id="IPR041118">
    <property type="entry name" value="Rx_N"/>
</dbReference>
<dbReference type="Gene3D" id="3.40.50.300">
    <property type="entry name" value="P-loop containing nucleotide triphosphate hydrolases"/>
    <property type="match status" value="1"/>
</dbReference>
<dbReference type="Pfam" id="PF23598">
    <property type="entry name" value="LRR_14"/>
    <property type="match status" value="1"/>
</dbReference>
<organism evidence="11 12">
    <name type="scientific">Acorus calamus</name>
    <name type="common">Sweet flag</name>
    <dbReference type="NCBI Taxonomy" id="4465"/>
    <lineage>
        <taxon>Eukaryota</taxon>
        <taxon>Viridiplantae</taxon>
        <taxon>Streptophyta</taxon>
        <taxon>Embryophyta</taxon>
        <taxon>Tracheophyta</taxon>
        <taxon>Spermatophyta</taxon>
        <taxon>Magnoliopsida</taxon>
        <taxon>Liliopsida</taxon>
        <taxon>Acoraceae</taxon>
        <taxon>Acorus</taxon>
    </lineage>
</organism>
<protein>
    <submittedName>
        <fullName evidence="11">Disease resistance RPP13-like protein 1</fullName>
    </submittedName>
</protein>
<keyword evidence="4" id="KW-0547">Nucleotide-binding</keyword>
<evidence type="ECO:0000259" key="7">
    <source>
        <dbReference type="Pfam" id="PF00931"/>
    </source>
</evidence>
<dbReference type="Proteomes" id="UP001180020">
    <property type="component" value="Unassembled WGS sequence"/>
</dbReference>
<dbReference type="Gene3D" id="1.10.8.430">
    <property type="entry name" value="Helical domain of apoptotic protease-activating factors"/>
    <property type="match status" value="1"/>
</dbReference>
<comment type="similarity">
    <text evidence="1">Belongs to the disease resistance NB-LRR family.</text>
</comment>
<keyword evidence="6" id="KW-0067">ATP-binding</keyword>
<dbReference type="GO" id="GO:0042742">
    <property type="term" value="P:defense response to bacterium"/>
    <property type="evidence" value="ECO:0007669"/>
    <property type="project" value="UniProtKB-ARBA"/>
</dbReference>
<dbReference type="CDD" id="cd14798">
    <property type="entry name" value="RX-CC_like"/>
    <property type="match status" value="1"/>
</dbReference>
<comment type="caution">
    <text evidence="11">The sequence shown here is derived from an EMBL/GenBank/DDBJ whole genome shotgun (WGS) entry which is preliminary data.</text>
</comment>
<evidence type="ECO:0000256" key="5">
    <source>
        <dbReference type="ARBA" id="ARBA00022821"/>
    </source>
</evidence>
<evidence type="ECO:0000259" key="10">
    <source>
        <dbReference type="Pfam" id="PF23598"/>
    </source>
</evidence>
<dbReference type="FunFam" id="1.10.10.10:FF:000322">
    <property type="entry name" value="Probable disease resistance protein At1g63360"/>
    <property type="match status" value="1"/>
</dbReference>
<dbReference type="SUPFAM" id="SSF52540">
    <property type="entry name" value="P-loop containing nucleoside triphosphate hydrolases"/>
    <property type="match status" value="1"/>
</dbReference>
<dbReference type="EMBL" id="JAUJYO010000010">
    <property type="protein sequence ID" value="KAK1306342.1"/>
    <property type="molecule type" value="Genomic_DNA"/>
</dbReference>
<dbReference type="SUPFAM" id="SSF52058">
    <property type="entry name" value="L domain-like"/>
    <property type="match status" value="1"/>
</dbReference>
<evidence type="ECO:0000256" key="3">
    <source>
        <dbReference type="ARBA" id="ARBA00022737"/>
    </source>
</evidence>
<dbReference type="FunFam" id="3.40.50.300:FF:001091">
    <property type="entry name" value="Probable disease resistance protein At1g61300"/>
    <property type="match status" value="1"/>
</dbReference>
<dbReference type="InterPro" id="IPR036388">
    <property type="entry name" value="WH-like_DNA-bd_sf"/>
</dbReference>
<evidence type="ECO:0000256" key="1">
    <source>
        <dbReference type="ARBA" id="ARBA00008894"/>
    </source>
</evidence>
<dbReference type="Pfam" id="PF23559">
    <property type="entry name" value="WHD_DRP"/>
    <property type="match status" value="1"/>
</dbReference>
<feature type="domain" description="Disease resistance protein winged helix" evidence="9">
    <location>
        <begin position="436"/>
        <end position="513"/>
    </location>
</feature>
<dbReference type="AlphaFoldDB" id="A0AAV9DYA5"/>
<evidence type="ECO:0000256" key="4">
    <source>
        <dbReference type="ARBA" id="ARBA00022741"/>
    </source>
</evidence>
<dbReference type="GO" id="GO:0043531">
    <property type="term" value="F:ADP binding"/>
    <property type="evidence" value="ECO:0007669"/>
    <property type="project" value="InterPro"/>
</dbReference>
<dbReference type="Gene3D" id="1.20.5.4130">
    <property type="match status" value="1"/>
</dbReference>
<keyword evidence="2" id="KW-0433">Leucine-rich repeat</keyword>
<gene>
    <name evidence="11" type="primary">RPPL1</name>
    <name evidence="11" type="ORF">QJS10_CPA10g02018</name>
</gene>
<evidence type="ECO:0000259" key="8">
    <source>
        <dbReference type="Pfam" id="PF18052"/>
    </source>
</evidence>
<dbReference type="InterPro" id="IPR038005">
    <property type="entry name" value="RX-like_CC"/>
</dbReference>
<keyword evidence="3" id="KW-0677">Repeat</keyword>
<evidence type="ECO:0000313" key="12">
    <source>
        <dbReference type="Proteomes" id="UP001180020"/>
    </source>
</evidence>
<keyword evidence="12" id="KW-1185">Reference proteome</keyword>
<dbReference type="InterPro" id="IPR002182">
    <property type="entry name" value="NB-ARC"/>
</dbReference>
<feature type="domain" description="Disease resistance N-terminal" evidence="8">
    <location>
        <begin position="7"/>
        <end position="94"/>
    </location>
</feature>
<dbReference type="Pfam" id="PF00931">
    <property type="entry name" value="NB-ARC"/>
    <property type="match status" value="1"/>
</dbReference>
<dbReference type="Gene3D" id="1.10.10.10">
    <property type="entry name" value="Winged helix-like DNA-binding domain superfamily/Winged helix DNA-binding domain"/>
    <property type="match status" value="1"/>
</dbReference>
<feature type="domain" description="NB-ARC" evidence="7">
    <location>
        <begin position="186"/>
        <end position="354"/>
    </location>
</feature>
<accession>A0AAV9DYA5</accession>
<dbReference type="InterPro" id="IPR027417">
    <property type="entry name" value="P-loop_NTPase"/>
</dbReference>
<reference evidence="11" key="1">
    <citation type="journal article" date="2023" name="Nat. Commun.">
        <title>Diploid and tetraploid genomes of Acorus and the evolution of monocots.</title>
        <authorList>
            <person name="Ma L."/>
            <person name="Liu K.W."/>
            <person name="Li Z."/>
            <person name="Hsiao Y.Y."/>
            <person name="Qi Y."/>
            <person name="Fu T."/>
            <person name="Tang G.D."/>
            <person name="Zhang D."/>
            <person name="Sun W.H."/>
            <person name="Liu D.K."/>
            <person name="Li Y."/>
            <person name="Chen G.Z."/>
            <person name="Liu X.D."/>
            <person name="Liao X.Y."/>
            <person name="Jiang Y.T."/>
            <person name="Yu X."/>
            <person name="Hao Y."/>
            <person name="Huang J."/>
            <person name="Zhao X.W."/>
            <person name="Ke S."/>
            <person name="Chen Y.Y."/>
            <person name="Wu W.L."/>
            <person name="Hsu J.L."/>
            <person name="Lin Y.F."/>
            <person name="Huang M.D."/>
            <person name="Li C.Y."/>
            <person name="Huang L."/>
            <person name="Wang Z.W."/>
            <person name="Zhao X."/>
            <person name="Zhong W.Y."/>
            <person name="Peng D.H."/>
            <person name="Ahmad S."/>
            <person name="Lan S."/>
            <person name="Zhang J.S."/>
            <person name="Tsai W.C."/>
            <person name="Van de Peer Y."/>
            <person name="Liu Z.J."/>
        </authorList>
    </citation>
    <scope>NUCLEOTIDE SEQUENCE</scope>
    <source>
        <strain evidence="11">CP</strain>
    </source>
</reference>
<dbReference type="Gene3D" id="3.80.10.10">
    <property type="entry name" value="Ribonuclease Inhibitor"/>
    <property type="match status" value="2"/>
</dbReference>
<dbReference type="GO" id="GO:0005524">
    <property type="term" value="F:ATP binding"/>
    <property type="evidence" value="ECO:0007669"/>
    <property type="project" value="UniProtKB-KW"/>
</dbReference>
<name>A0AAV9DYA5_ACOCL</name>